<dbReference type="SUPFAM" id="SSF52777">
    <property type="entry name" value="CoA-dependent acyltransferases"/>
    <property type="match status" value="1"/>
</dbReference>
<dbReference type="PROSITE" id="PS50968">
    <property type="entry name" value="BIOTINYL_LIPOYL"/>
    <property type="match status" value="1"/>
</dbReference>
<dbReference type="PROSITE" id="PS00189">
    <property type="entry name" value="LIPOYL"/>
    <property type="match status" value="1"/>
</dbReference>
<dbReference type="InterPro" id="IPR003016">
    <property type="entry name" value="2-oxoA_DH_lipoyl-BS"/>
</dbReference>
<evidence type="ECO:0000256" key="6">
    <source>
        <dbReference type="SAM" id="MobiDB-lite"/>
    </source>
</evidence>
<reference evidence="9" key="1">
    <citation type="submission" date="2018-05" db="EMBL/GenBank/DDBJ databases">
        <authorList>
            <person name="Lanie J.A."/>
            <person name="Ng W.-L."/>
            <person name="Kazmierczak K.M."/>
            <person name="Andrzejewski T.M."/>
            <person name="Davidsen T.M."/>
            <person name="Wayne K.J."/>
            <person name="Tettelin H."/>
            <person name="Glass J.I."/>
            <person name="Rusch D."/>
            <person name="Podicherti R."/>
            <person name="Tsui H.-C.T."/>
            <person name="Winkler M.E."/>
        </authorList>
    </citation>
    <scope>NUCLEOTIDE SEQUENCE</scope>
</reference>
<dbReference type="InterPro" id="IPR023213">
    <property type="entry name" value="CAT-like_dom_sf"/>
</dbReference>
<dbReference type="Gene3D" id="3.30.559.10">
    <property type="entry name" value="Chloramphenicol acetyltransferase-like domain"/>
    <property type="match status" value="1"/>
</dbReference>
<dbReference type="PROSITE" id="PS51826">
    <property type="entry name" value="PSBD"/>
    <property type="match status" value="1"/>
</dbReference>
<feature type="region of interest" description="Disordered" evidence="6">
    <location>
        <begin position="82"/>
        <end position="109"/>
    </location>
</feature>
<evidence type="ECO:0000313" key="9">
    <source>
        <dbReference type="EMBL" id="SVA55045.1"/>
    </source>
</evidence>
<dbReference type="Pfam" id="PF02817">
    <property type="entry name" value="E3_binding"/>
    <property type="match status" value="1"/>
</dbReference>
<dbReference type="EMBL" id="UINC01012628">
    <property type="protein sequence ID" value="SVA55045.1"/>
    <property type="molecule type" value="Genomic_DNA"/>
</dbReference>
<evidence type="ECO:0000259" key="8">
    <source>
        <dbReference type="PROSITE" id="PS51826"/>
    </source>
</evidence>
<evidence type="ECO:0000256" key="1">
    <source>
        <dbReference type="ARBA" id="ARBA00001938"/>
    </source>
</evidence>
<keyword evidence="4" id="KW-0450">Lipoyl</keyword>
<feature type="compositionally biased region" description="Acidic residues" evidence="6">
    <location>
        <begin position="87"/>
        <end position="96"/>
    </location>
</feature>
<dbReference type="InterPro" id="IPR050743">
    <property type="entry name" value="2-oxoacid_DH_E2_comp"/>
</dbReference>
<protein>
    <recommendedName>
        <fullName evidence="10">Dihydrolipoamide acetyltransferase component of pyruvate dehydrogenase complex</fullName>
    </recommendedName>
</protein>
<feature type="domain" description="Peripheral subunit-binding (PSBD)" evidence="8">
    <location>
        <begin position="118"/>
        <end position="158"/>
    </location>
</feature>
<evidence type="ECO:0000256" key="4">
    <source>
        <dbReference type="ARBA" id="ARBA00022823"/>
    </source>
</evidence>
<dbReference type="SUPFAM" id="SSF51230">
    <property type="entry name" value="Single hybrid motif"/>
    <property type="match status" value="1"/>
</dbReference>
<dbReference type="Pfam" id="PF00364">
    <property type="entry name" value="Biotin_lipoyl"/>
    <property type="match status" value="1"/>
</dbReference>
<keyword evidence="5" id="KW-0012">Acyltransferase</keyword>
<feature type="domain" description="Lipoyl-binding" evidence="7">
    <location>
        <begin position="1"/>
        <end position="71"/>
    </location>
</feature>
<organism evidence="9">
    <name type="scientific">marine metagenome</name>
    <dbReference type="NCBI Taxonomy" id="408172"/>
    <lineage>
        <taxon>unclassified sequences</taxon>
        <taxon>metagenomes</taxon>
        <taxon>ecological metagenomes</taxon>
    </lineage>
</organism>
<dbReference type="InterPro" id="IPR036625">
    <property type="entry name" value="E3-bd_dom_sf"/>
</dbReference>
<dbReference type="Gene3D" id="2.40.50.100">
    <property type="match status" value="1"/>
</dbReference>
<dbReference type="GO" id="GO:0016407">
    <property type="term" value="F:acetyltransferase activity"/>
    <property type="evidence" value="ECO:0007669"/>
    <property type="project" value="TreeGrafter"/>
</dbReference>
<comment type="cofactor">
    <cofactor evidence="1">
        <name>(R)-lipoate</name>
        <dbReference type="ChEBI" id="CHEBI:83088"/>
    </cofactor>
</comment>
<name>A0A381WRC3_9ZZZZ</name>
<sequence length="414" mass="45472">MPKMGESITEGTIIEWRKKTGDIVEMDEILLEIGTDKVDSEIPSPTAGTIVEILAKPNDIMEVGAVIAKVETDSDAAMVQKSSQELVSEENAEDETAQVPKLVTPKAKPKKKSGEKKFFTPVVNKIASENNIEIDELMTIPGTGKGGRVTKIDVLEYLKSRLTVSSEKPSDIALPPTFSGLDETVEMDHMRKLIAEHMRNSIDTSAHVYVMTEADMSAIVNYVNKEGDAFYQREGYKLTYTPFIIRACVKALSSQPEMNASLEDSSIVYHKNVNMGMAVAVDKGLMVPVLEKCEELNFLGLCRKVRDLALRTRNKQLNPDELQGSTFSISNFGVFNATMGTPIINQPNVGILGVGVIKKRPVVIETKEGDTIGIKSMMVLSLGFDHRLIDGAGGSQFVDTVRENLENMNLETLL</sequence>
<comment type="similarity">
    <text evidence="2">Belongs to the 2-oxoacid dehydrogenase family.</text>
</comment>
<evidence type="ECO:0000256" key="2">
    <source>
        <dbReference type="ARBA" id="ARBA00007317"/>
    </source>
</evidence>
<accession>A0A381WRC3</accession>
<gene>
    <name evidence="9" type="ORF">METZ01_LOCUS107899</name>
</gene>
<evidence type="ECO:0000256" key="5">
    <source>
        <dbReference type="ARBA" id="ARBA00023315"/>
    </source>
</evidence>
<proteinExistence type="inferred from homology"/>
<dbReference type="CDD" id="cd06849">
    <property type="entry name" value="lipoyl_domain"/>
    <property type="match status" value="1"/>
</dbReference>
<evidence type="ECO:0000259" key="7">
    <source>
        <dbReference type="PROSITE" id="PS50968"/>
    </source>
</evidence>
<dbReference type="InterPro" id="IPR001078">
    <property type="entry name" value="2-oxoacid_DH_actylTfrase"/>
</dbReference>
<dbReference type="PANTHER" id="PTHR43178">
    <property type="entry name" value="DIHYDROLIPOAMIDE ACETYLTRANSFERASE COMPONENT OF PYRUVATE DEHYDROGENASE COMPLEX"/>
    <property type="match status" value="1"/>
</dbReference>
<dbReference type="PANTHER" id="PTHR43178:SF5">
    <property type="entry name" value="LIPOAMIDE ACYLTRANSFERASE COMPONENT OF BRANCHED-CHAIN ALPHA-KETO ACID DEHYDROGENASE COMPLEX, MITOCHONDRIAL"/>
    <property type="match status" value="1"/>
</dbReference>
<keyword evidence="3" id="KW-0808">Transferase</keyword>
<dbReference type="Gene3D" id="4.10.320.10">
    <property type="entry name" value="E3-binding domain"/>
    <property type="match status" value="1"/>
</dbReference>
<evidence type="ECO:0000256" key="3">
    <source>
        <dbReference type="ARBA" id="ARBA00022679"/>
    </source>
</evidence>
<dbReference type="Pfam" id="PF00198">
    <property type="entry name" value="2-oxoacid_dh"/>
    <property type="match status" value="1"/>
</dbReference>
<dbReference type="AlphaFoldDB" id="A0A381WRC3"/>
<evidence type="ECO:0008006" key="10">
    <source>
        <dbReference type="Google" id="ProtNLM"/>
    </source>
</evidence>
<dbReference type="GO" id="GO:0031405">
    <property type="term" value="F:lipoic acid binding"/>
    <property type="evidence" value="ECO:0007669"/>
    <property type="project" value="TreeGrafter"/>
</dbReference>
<dbReference type="InterPro" id="IPR000089">
    <property type="entry name" value="Biotin_lipoyl"/>
</dbReference>
<dbReference type="GO" id="GO:0005737">
    <property type="term" value="C:cytoplasm"/>
    <property type="evidence" value="ECO:0007669"/>
    <property type="project" value="TreeGrafter"/>
</dbReference>
<dbReference type="InterPro" id="IPR004167">
    <property type="entry name" value="PSBD"/>
</dbReference>
<dbReference type="InterPro" id="IPR011053">
    <property type="entry name" value="Single_hybrid_motif"/>
</dbReference>
<dbReference type="SUPFAM" id="SSF47005">
    <property type="entry name" value="Peripheral subunit-binding domain of 2-oxo acid dehydrogenase complex"/>
    <property type="match status" value="1"/>
</dbReference>